<evidence type="ECO:0000313" key="2">
    <source>
        <dbReference type="EMBL" id="PQJ53224.1"/>
    </source>
</evidence>
<evidence type="ECO:0000259" key="1">
    <source>
        <dbReference type="PROSITE" id="PS50801"/>
    </source>
</evidence>
<gene>
    <name evidence="2" type="ORF">BTO11_05775</name>
</gene>
<dbReference type="EMBL" id="MSCH01000003">
    <property type="protein sequence ID" value="PQJ53224.1"/>
    <property type="molecule type" value="Genomic_DNA"/>
</dbReference>
<accession>A0A2S7UTC1</accession>
<protein>
    <recommendedName>
        <fullName evidence="1">STAS domain-containing protein</fullName>
    </recommendedName>
</protein>
<dbReference type="RefSeq" id="WP_105051703.1">
    <property type="nucleotide sequence ID" value="NZ_BMYG01000003.1"/>
</dbReference>
<proteinExistence type="predicted"/>
<dbReference type="InterPro" id="IPR002645">
    <property type="entry name" value="STAS_dom"/>
</dbReference>
<name>A0A2S7UTC1_9GAMM</name>
<dbReference type="PROSITE" id="PS50801">
    <property type="entry name" value="STAS"/>
    <property type="match status" value="1"/>
</dbReference>
<dbReference type="Gene3D" id="3.30.750.24">
    <property type="entry name" value="STAS domain"/>
    <property type="match status" value="1"/>
</dbReference>
<dbReference type="SUPFAM" id="SSF52091">
    <property type="entry name" value="SpoIIaa-like"/>
    <property type="match status" value="1"/>
</dbReference>
<comment type="caution">
    <text evidence="2">The sequence shown here is derived from an EMBL/GenBank/DDBJ whole genome shotgun (WGS) entry which is preliminary data.</text>
</comment>
<organism evidence="2 3">
    <name type="scientific">Psychrosphaera saromensis</name>
    <dbReference type="NCBI Taxonomy" id="716813"/>
    <lineage>
        <taxon>Bacteria</taxon>
        <taxon>Pseudomonadati</taxon>
        <taxon>Pseudomonadota</taxon>
        <taxon>Gammaproteobacteria</taxon>
        <taxon>Alteromonadales</taxon>
        <taxon>Pseudoalteromonadaceae</taxon>
        <taxon>Psychrosphaera</taxon>
    </lineage>
</organism>
<evidence type="ECO:0000313" key="3">
    <source>
        <dbReference type="Proteomes" id="UP000239007"/>
    </source>
</evidence>
<reference evidence="2 3" key="1">
    <citation type="submission" date="2016-12" db="EMBL/GenBank/DDBJ databases">
        <title>Diversity of luminous bacteria.</title>
        <authorList>
            <person name="Yoshizawa S."/>
            <person name="Kogure K."/>
        </authorList>
    </citation>
    <scope>NUCLEOTIDE SEQUENCE [LARGE SCALE GENOMIC DNA]</scope>
    <source>
        <strain evidence="2 3">SA4-48</strain>
    </source>
</reference>
<keyword evidence="3" id="KW-1185">Reference proteome</keyword>
<dbReference type="AlphaFoldDB" id="A0A2S7UTC1"/>
<dbReference type="OrthoDB" id="5900662at2"/>
<dbReference type="Pfam" id="PF01740">
    <property type="entry name" value="STAS"/>
    <property type="match status" value="1"/>
</dbReference>
<sequence length="96" mass="10578">MKLNFVNNEINVVGDIDRFNLIDKKLFSFPAMTSDVTIELTNVTSVDTAGVAFLLKLVAFYQNQKLNVTLTNPPSQLIALAQISNVLGLLPLKDNI</sequence>
<feature type="domain" description="STAS" evidence="1">
    <location>
        <begin position="36"/>
        <end position="96"/>
    </location>
</feature>
<dbReference type="Proteomes" id="UP000239007">
    <property type="component" value="Unassembled WGS sequence"/>
</dbReference>
<dbReference type="InterPro" id="IPR036513">
    <property type="entry name" value="STAS_dom_sf"/>
</dbReference>